<sequence length="346" mass="38289">MVKIFSLLLTFFMVSNVVAQNIFQKNYDNETRSSHSQMRIDFKDSLGNTAYLPISIIKGKTEGPTFTIVSGVHGFEYPPIVAVQRLLKDIDVDKLKGTLIIIPIANTASFFKRTPFINPLDKKNLNNAFPGNVAGSVTEQIAWFITDNIIPVSDVFLDVHGGDACEDLIPFVCYYNNTKSTKQTALAKKLSENSGFEYVVSYPYTISDTDPAKYAFKQAVQDGKTALSIECGKMGNVQEENVGLIEKGIYNMLATMAMYDKGTGPNKNISYLNSQTYIIAKVNGIFYSTYKAGDSVKKNDLVGYTSDEFGKVIEEYRSPKDGIILYKLATPPINEGDTVMCISSSE</sequence>
<accession>A0ABW5MRX5</accession>
<dbReference type="SUPFAM" id="SSF53187">
    <property type="entry name" value="Zn-dependent exopeptidases"/>
    <property type="match status" value="1"/>
</dbReference>
<keyword evidence="2" id="KW-0479">Metal-binding</keyword>
<comment type="cofactor">
    <cofactor evidence="1">
        <name>Zn(2+)</name>
        <dbReference type="ChEBI" id="CHEBI:29105"/>
    </cofactor>
</comment>
<gene>
    <name evidence="7" type="ORF">ACFSQJ_03085</name>
</gene>
<keyword evidence="8" id="KW-1185">Reference proteome</keyword>
<dbReference type="PANTHER" id="PTHR37326:SF1">
    <property type="entry name" value="BLL3975 PROTEIN"/>
    <property type="match status" value="1"/>
</dbReference>
<keyword evidence="5" id="KW-0732">Signal</keyword>
<reference evidence="8" key="1">
    <citation type="journal article" date="2019" name="Int. J. Syst. Evol. Microbiol.">
        <title>The Global Catalogue of Microorganisms (GCM) 10K type strain sequencing project: providing services to taxonomists for standard genome sequencing and annotation.</title>
        <authorList>
            <consortium name="The Broad Institute Genomics Platform"/>
            <consortium name="The Broad Institute Genome Sequencing Center for Infectious Disease"/>
            <person name="Wu L."/>
            <person name="Ma J."/>
        </authorList>
    </citation>
    <scope>NUCLEOTIDE SEQUENCE [LARGE SCALE GENOMIC DNA]</scope>
    <source>
        <strain evidence="8">KCTC 52368</strain>
    </source>
</reference>
<dbReference type="InterPro" id="IPR055438">
    <property type="entry name" value="AstE_AspA_cat"/>
</dbReference>
<feature type="chain" id="PRO_5045890895" evidence="5">
    <location>
        <begin position="20"/>
        <end position="346"/>
    </location>
</feature>
<dbReference type="Proteomes" id="UP001597526">
    <property type="component" value="Unassembled WGS sequence"/>
</dbReference>
<dbReference type="InterPro" id="IPR053138">
    <property type="entry name" value="N-alpha-Ac-DABA_deacetylase"/>
</dbReference>
<protein>
    <submittedName>
        <fullName evidence="7">Succinylglutamate desuccinylase/aspartoacylase family protein</fullName>
    </submittedName>
</protein>
<evidence type="ECO:0000256" key="4">
    <source>
        <dbReference type="ARBA" id="ARBA00022833"/>
    </source>
</evidence>
<evidence type="ECO:0000256" key="2">
    <source>
        <dbReference type="ARBA" id="ARBA00022723"/>
    </source>
</evidence>
<dbReference type="EMBL" id="JBHULB010000006">
    <property type="protein sequence ID" value="MFD2585899.1"/>
    <property type="molecule type" value="Genomic_DNA"/>
</dbReference>
<dbReference type="InterPro" id="IPR043795">
    <property type="entry name" value="N-alpha-Ac-DABA-like"/>
</dbReference>
<dbReference type="Pfam" id="PF24827">
    <property type="entry name" value="AstE_AspA_cat"/>
    <property type="match status" value="1"/>
</dbReference>
<evidence type="ECO:0000256" key="1">
    <source>
        <dbReference type="ARBA" id="ARBA00001947"/>
    </source>
</evidence>
<evidence type="ECO:0000313" key="8">
    <source>
        <dbReference type="Proteomes" id="UP001597526"/>
    </source>
</evidence>
<proteinExistence type="predicted"/>
<keyword evidence="3" id="KW-0378">Hydrolase</keyword>
<name>A0ABW5MRX5_9FLAO</name>
<dbReference type="PIRSF" id="PIRSF039012">
    <property type="entry name" value="ASP"/>
    <property type="match status" value="1"/>
</dbReference>
<feature type="domain" description="Succinylglutamate desuccinylase/Aspartoacylase catalytic" evidence="6">
    <location>
        <begin position="63"/>
        <end position="254"/>
    </location>
</feature>
<evidence type="ECO:0000256" key="5">
    <source>
        <dbReference type="SAM" id="SignalP"/>
    </source>
</evidence>
<evidence type="ECO:0000313" key="7">
    <source>
        <dbReference type="EMBL" id="MFD2585899.1"/>
    </source>
</evidence>
<dbReference type="PANTHER" id="PTHR37326">
    <property type="entry name" value="BLL3975 PROTEIN"/>
    <property type="match status" value="1"/>
</dbReference>
<dbReference type="RefSeq" id="WP_377765448.1">
    <property type="nucleotide sequence ID" value="NZ_JBHULB010000006.1"/>
</dbReference>
<dbReference type="Gene3D" id="3.40.630.10">
    <property type="entry name" value="Zn peptidases"/>
    <property type="match status" value="1"/>
</dbReference>
<feature type="signal peptide" evidence="5">
    <location>
        <begin position="1"/>
        <end position="19"/>
    </location>
</feature>
<evidence type="ECO:0000256" key="3">
    <source>
        <dbReference type="ARBA" id="ARBA00022801"/>
    </source>
</evidence>
<organism evidence="7 8">
    <name type="scientific">Croceitalea marina</name>
    <dbReference type="NCBI Taxonomy" id="1775166"/>
    <lineage>
        <taxon>Bacteria</taxon>
        <taxon>Pseudomonadati</taxon>
        <taxon>Bacteroidota</taxon>
        <taxon>Flavobacteriia</taxon>
        <taxon>Flavobacteriales</taxon>
        <taxon>Flavobacteriaceae</taxon>
        <taxon>Croceitalea</taxon>
    </lineage>
</organism>
<keyword evidence="4" id="KW-0862">Zinc</keyword>
<evidence type="ECO:0000259" key="6">
    <source>
        <dbReference type="Pfam" id="PF24827"/>
    </source>
</evidence>
<comment type="caution">
    <text evidence="7">The sequence shown here is derived from an EMBL/GenBank/DDBJ whole genome shotgun (WGS) entry which is preliminary data.</text>
</comment>